<keyword evidence="1" id="KW-1133">Transmembrane helix</keyword>
<organism evidence="2 3">
    <name type="scientific">Candidatus Thiodiazotropha endolucinida</name>
    <dbReference type="NCBI Taxonomy" id="1655433"/>
    <lineage>
        <taxon>Bacteria</taxon>
        <taxon>Pseudomonadati</taxon>
        <taxon>Pseudomonadota</taxon>
        <taxon>Gammaproteobacteria</taxon>
        <taxon>Chromatiales</taxon>
        <taxon>Sedimenticolaceae</taxon>
        <taxon>Candidatus Thiodiazotropha</taxon>
    </lineage>
</organism>
<feature type="transmembrane region" description="Helical" evidence="1">
    <location>
        <begin position="113"/>
        <end position="134"/>
    </location>
</feature>
<dbReference type="PANTHER" id="PTHR31970:SF9">
    <property type="entry name" value="MOLYBDATE TRANSPORTER 2"/>
    <property type="match status" value="1"/>
</dbReference>
<dbReference type="Pfam" id="PF16983">
    <property type="entry name" value="MFS_MOT1"/>
    <property type="match status" value="2"/>
</dbReference>
<evidence type="ECO:0000256" key="1">
    <source>
        <dbReference type="SAM" id="Phobius"/>
    </source>
</evidence>
<feature type="transmembrane region" description="Helical" evidence="1">
    <location>
        <begin position="303"/>
        <end position="325"/>
    </location>
</feature>
<dbReference type="AlphaFoldDB" id="A0A7Z1ADW6"/>
<feature type="transmembrane region" description="Helical" evidence="1">
    <location>
        <begin position="77"/>
        <end position="101"/>
    </location>
</feature>
<gene>
    <name evidence="2" type="ORF">CODIS_34860</name>
</gene>
<keyword evidence="1" id="KW-0812">Transmembrane</keyword>
<dbReference type="PANTHER" id="PTHR31970">
    <property type="match status" value="1"/>
</dbReference>
<evidence type="ECO:0008006" key="4">
    <source>
        <dbReference type="Google" id="ProtNLM"/>
    </source>
</evidence>
<protein>
    <recommendedName>
        <fullName evidence="4">Sulfate transporter</fullName>
    </recommendedName>
</protein>
<feature type="transmembrane region" description="Helical" evidence="1">
    <location>
        <begin position="12"/>
        <end position="33"/>
    </location>
</feature>
<name>A0A7Z1ADW6_9GAMM</name>
<dbReference type="Proteomes" id="UP000094769">
    <property type="component" value="Unassembled WGS sequence"/>
</dbReference>
<dbReference type="EMBL" id="MARB01000024">
    <property type="protein sequence ID" value="ODJ86291.1"/>
    <property type="molecule type" value="Genomic_DNA"/>
</dbReference>
<feature type="transmembrane region" description="Helical" evidence="1">
    <location>
        <begin position="247"/>
        <end position="270"/>
    </location>
</feature>
<sequence length="375" mass="39331">MKTLTTKQVAGELSGAFADLGTFLPIVIAVLTLHLMDPSGLFIGFGLFALSVAVIYRRPIPVQPMKAAAAVVIADNLTAGAIAVTGLLLGATVLLLTLTGLVSRIGKKIPQSVLTGIQLGVGLILAWAGAGLILQEPMIGLMSLVLLLLLLPTRFKPVAAILVILGSVIWSGIDRPGQMPEITIGFYLPQWVSIDWSDAWTPAETILLPQLALTLTNAMIVTAAIARRLFEDQARPITPRQLGMSTGVLNLLLAPLGAFPMCHGAGGLVVQHRFGARTGLAPAIFGITCLSFGLLLGPNALQLLLLIPLAAVGALLVFAGLDLAMSKELTQGSRENLPVIVITGLVCLLLNVALGLLVGIAIEYLRRRNGEKALP</sequence>
<feature type="transmembrane region" description="Helical" evidence="1">
    <location>
        <begin position="206"/>
        <end position="226"/>
    </location>
</feature>
<feature type="transmembrane region" description="Helical" evidence="1">
    <location>
        <begin position="337"/>
        <end position="362"/>
    </location>
</feature>
<feature type="transmembrane region" description="Helical" evidence="1">
    <location>
        <begin position="276"/>
        <end position="296"/>
    </location>
</feature>
<evidence type="ECO:0000313" key="3">
    <source>
        <dbReference type="Proteomes" id="UP000094769"/>
    </source>
</evidence>
<comment type="caution">
    <text evidence="2">The sequence shown here is derived from an EMBL/GenBank/DDBJ whole genome shotgun (WGS) entry which is preliminary data.</text>
</comment>
<keyword evidence="1" id="KW-0472">Membrane</keyword>
<reference evidence="2 3" key="1">
    <citation type="submission" date="2016-06" db="EMBL/GenBank/DDBJ databases">
        <title>Genome sequence of endosymbiont of Candidatus Endolucinida thiodiazotropha.</title>
        <authorList>
            <person name="Poehlein A."/>
            <person name="Koenig S."/>
            <person name="Heiden S.E."/>
            <person name="Thuermer A."/>
            <person name="Voget S."/>
            <person name="Daniel R."/>
            <person name="Markert S."/>
            <person name="Gros O."/>
            <person name="Schweder T."/>
        </authorList>
    </citation>
    <scope>NUCLEOTIDE SEQUENCE [LARGE SCALE GENOMIC DNA]</scope>
    <source>
        <strain evidence="2 3">COS</strain>
    </source>
</reference>
<keyword evidence="3" id="KW-1185">Reference proteome</keyword>
<dbReference type="RefSeq" id="WP_069127224.1">
    <property type="nucleotide sequence ID" value="NZ_MARB01000024.1"/>
</dbReference>
<dbReference type="InterPro" id="IPR031563">
    <property type="entry name" value="MOT1/MOT2"/>
</dbReference>
<dbReference type="GO" id="GO:0015098">
    <property type="term" value="F:molybdate ion transmembrane transporter activity"/>
    <property type="evidence" value="ECO:0007669"/>
    <property type="project" value="InterPro"/>
</dbReference>
<accession>A0A7Z1ADW6</accession>
<feature type="transmembrane region" description="Helical" evidence="1">
    <location>
        <begin position="146"/>
        <end position="170"/>
    </location>
</feature>
<evidence type="ECO:0000313" key="2">
    <source>
        <dbReference type="EMBL" id="ODJ86291.1"/>
    </source>
</evidence>
<dbReference type="OrthoDB" id="7361398at2"/>
<feature type="transmembrane region" description="Helical" evidence="1">
    <location>
        <begin position="39"/>
        <end position="56"/>
    </location>
</feature>
<proteinExistence type="predicted"/>